<reference evidence="1 2" key="1">
    <citation type="journal article" date="2019" name="Nat. Ecol. Evol.">
        <title>Megaphylogeny resolves global patterns of mushroom evolution.</title>
        <authorList>
            <person name="Varga T."/>
            <person name="Krizsan K."/>
            <person name="Foldi C."/>
            <person name="Dima B."/>
            <person name="Sanchez-Garcia M."/>
            <person name="Sanchez-Ramirez S."/>
            <person name="Szollosi G.J."/>
            <person name="Szarkandi J.G."/>
            <person name="Papp V."/>
            <person name="Albert L."/>
            <person name="Andreopoulos W."/>
            <person name="Angelini C."/>
            <person name="Antonin V."/>
            <person name="Barry K.W."/>
            <person name="Bougher N.L."/>
            <person name="Buchanan P."/>
            <person name="Buyck B."/>
            <person name="Bense V."/>
            <person name="Catcheside P."/>
            <person name="Chovatia M."/>
            <person name="Cooper J."/>
            <person name="Damon W."/>
            <person name="Desjardin D."/>
            <person name="Finy P."/>
            <person name="Geml J."/>
            <person name="Haridas S."/>
            <person name="Hughes K."/>
            <person name="Justo A."/>
            <person name="Karasinski D."/>
            <person name="Kautmanova I."/>
            <person name="Kiss B."/>
            <person name="Kocsube S."/>
            <person name="Kotiranta H."/>
            <person name="LaButti K.M."/>
            <person name="Lechner B.E."/>
            <person name="Liimatainen K."/>
            <person name="Lipzen A."/>
            <person name="Lukacs Z."/>
            <person name="Mihaltcheva S."/>
            <person name="Morgado L.N."/>
            <person name="Niskanen T."/>
            <person name="Noordeloos M.E."/>
            <person name="Ohm R.A."/>
            <person name="Ortiz-Santana B."/>
            <person name="Ovrebo C."/>
            <person name="Racz N."/>
            <person name="Riley R."/>
            <person name="Savchenko A."/>
            <person name="Shiryaev A."/>
            <person name="Soop K."/>
            <person name="Spirin V."/>
            <person name="Szebenyi C."/>
            <person name="Tomsovsky M."/>
            <person name="Tulloss R.E."/>
            <person name="Uehling J."/>
            <person name="Grigoriev I.V."/>
            <person name="Vagvolgyi C."/>
            <person name="Papp T."/>
            <person name="Martin F.M."/>
            <person name="Miettinen O."/>
            <person name="Hibbett D.S."/>
            <person name="Nagy L.G."/>
        </authorList>
    </citation>
    <scope>NUCLEOTIDE SEQUENCE [LARGE SCALE GENOMIC DNA]</scope>
    <source>
        <strain evidence="1 2">NL-1719</strain>
    </source>
</reference>
<keyword evidence="2" id="KW-1185">Reference proteome</keyword>
<proteinExistence type="predicted"/>
<evidence type="ECO:0000313" key="2">
    <source>
        <dbReference type="Proteomes" id="UP000308600"/>
    </source>
</evidence>
<name>A0ACD3AAH5_9AGAR</name>
<dbReference type="EMBL" id="ML208583">
    <property type="protein sequence ID" value="TFK62414.1"/>
    <property type="molecule type" value="Genomic_DNA"/>
</dbReference>
<sequence length="481" mass="54732">MPAVFNLSEDILEYLFSFSEVTPLSISHVCRCWRRVALASTPLWSTLIFNDFEYPIYSSQDRISQCLERSRTHPLTLDFKFGGAEQGEAFVEVLNLVLRHSTRWRYLYISTSNYSSIAVLFYKLQHLDVPILEHLSVNFYPEDGTEAESDLPSRKRDTLEPSILLGGAPSLKAFRAFGVVADSFQPDLSNITQLFIRDQSPDTFSPKQLRQILSLPNLECLSLSGWLILALNVDQFLLERTAKDSEPITMPHLRHLHYQIFHQDAVSILFSQIIAPNLLSLFLVDVVVPDKVDEFAARSFPNVIQLLFLGCDRKTPDNIPSDYVQFLSLFPNARHLMLVAGSFSPLVMPFLVGMGEVKLGEIVPNPRWNTSTYPESLSSLLTFAYKGGSESDEMWIRDFAGKWRPGLIINPTPAEREIIEMTQRLPELGWYHDFTWPPEPSYVNKRLCTRGDATRSGSGICGFASWERKSVETAKKRFDFA</sequence>
<protein>
    <submittedName>
        <fullName evidence="1">Uncharacterized protein</fullName>
    </submittedName>
</protein>
<gene>
    <name evidence="1" type="ORF">BDN72DRAFT_882653</name>
</gene>
<evidence type="ECO:0000313" key="1">
    <source>
        <dbReference type="EMBL" id="TFK62414.1"/>
    </source>
</evidence>
<accession>A0ACD3AAH5</accession>
<organism evidence="1 2">
    <name type="scientific">Pluteus cervinus</name>
    <dbReference type="NCBI Taxonomy" id="181527"/>
    <lineage>
        <taxon>Eukaryota</taxon>
        <taxon>Fungi</taxon>
        <taxon>Dikarya</taxon>
        <taxon>Basidiomycota</taxon>
        <taxon>Agaricomycotina</taxon>
        <taxon>Agaricomycetes</taxon>
        <taxon>Agaricomycetidae</taxon>
        <taxon>Agaricales</taxon>
        <taxon>Pluteineae</taxon>
        <taxon>Pluteaceae</taxon>
        <taxon>Pluteus</taxon>
    </lineage>
</organism>
<dbReference type="Proteomes" id="UP000308600">
    <property type="component" value="Unassembled WGS sequence"/>
</dbReference>